<organism evidence="2 3">
    <name type="scientific">Escherichia phage vB_EcoM_VR25</name>
    <dbReference type="NCBI Taxonomy" id="1567028"/>
    <lineage>
        <taxon>Viruses</taxon>
        <taxon>Duplodnaviria</taxon>
        <taxon>Heunggongvirae</taxon>
        <taxon>Uroviricota</taxon>
        <taxon>Caudoviricetes</taxon>
        <taxon>Pantevenvirales</taxon>
        <taxon>Straboviridae</taxon>
        <taxon>Tevenvirinae</taxon>
        <taxon>Gaprivervirus</taxon>
        <taxon>Gaprivervirus vr25</taxon>
    </lineage>
</organism>
<gene>
    <name evidence="2" type="ORF">VR25_003</name>
</gene>
<dbReference type="Proteomes" id="UP000030717">
    <property type="component" value="Segment"/>
</dbReference>
<dbReference type="Pfam" id="PF24075">
    <property type="entry name" value="DUF7367"/>
    <property type="match status" value="1"/>
</dbReference>
<feature type="domain" description="DUF7367" evidence="1">
    <location>
        <begin position="1"/>
        <end position="92"/>
    </location>
</feature>
<dbReference type="KEGG" id="vg:26636165"/>
<keyword evidence="3" id="KW-1185">Reference proteome</keyword>
<proteinExistence type="predicted"/>
<reference evidence="2 3" key="1">
    <citation type="submission" date="2014-10" db="EMBL/GenBank/DDBJ databases">
        <title>VR bacteriophages - a small but diverse group of low-temperature viruses.</title>
        <authorList>
            <person name="Kaliniene L."/>
            <person name="Meskys R."/>
            <person name="Simoliunas E."/>
            <person name="Zajanckauskaite A."/>
            <person name="Truncaite L."/>
        </authorList>
    </citation>
    <scope>NUCLEOTIDE SEQUENCE [LARGE SCALE GENOMIC DNA]</scope>
</reference>
<name>A0A0A7HC92_9CAUD</name>
<dbReference type="InterPro" id="IPR055791">
    <property type="entry name" value="DUF7367"/>
</dbReference>
<evidence type="ECO:0000313" key="3">
    <source>
        <dbReference type="Proteomes" id="UP000030717"/>
    </source>
</evidence>
<protein>
    <recommendedName>
        <fullName evidence="1">DUF7367 domain-containing protein</fullName>
    </recommendedName>
</protein>
<dbReference type="GeneID" id="26636165"/>
<accession>A0A0A7HC92</accession>
<sequence length="99" mass="11186">MIMSDGSLVNLQNVARCIMEAGLRKVQELPDSDRKRSYLLAVRTSAMSIKDGQKVPEERIEALLALIYHDQEHKATMRSMRKILQEIGNDKLQSESGTV</sequence>
<evidence type="ECO:0000259" key="1">
    <source>
        <dbReference type="Pfam" id="PF24075"/>
    </source>
</evidence>
<dbReference type="RefSeq" id="YP_009209745.1">
    <property type="nucleotide sequence ID" value="NC_028925.1"/>
</dbReference>
<dbReference type="EMBL" id="KP007361">
    <property type="protein sequence ID" value="AIZ02347.1"/>
    <property type="molecule type" value="Genomic_DNA"/>
</dbReference>
<evidence type="ECO:0000313" key="2">
    <source>
        <dbReference type="EMBL" id="AIZ02347.1"/>
    </source>
</evidence>